<dbReference type="KEGG" id="oxy:HCG48_01205"/>
<dbReference type="SUPFAM" id="SSF53335">
    <property type="entry name" value="S-adenosyl-L-methionine-dependent methyltransferases"/>
    <property type="match status" value="2"/>
</dbReference>
<dbReference type="Proteomes" id="UP000500857">
    <property type="component" value="Chromosome"/>
</dbReference>
<dbReference type="AlphaFoldDB" id="A0A6H1TS51"/>
<evidence type="ECO:0000313" key="2">
    <source>
        <dbReference type="EMBL" id="QIZ69371.1"/>
    </source>
</evidence>
<accession>A0A6H1TS51</accession>
<dbReference type="InterPro" id="IPR029063">
    <property type="entry name" value="SAM-dependent_MTases_sf"/>
</dbReference>
<reference evidence="2 3" key="1">
    <citation type="submission" date="2020-04" db="EMBL/GenBank/DDBJ databases">
        <authorList>
            <person name="Basu S."/>
            <person name="Maruthanayagam V."/>
            <person name="Chakraborty S."/>
            <person name="Pramanik A."/>
            <person name="Mukherjee J."/>
            <person name="Brink B."/>
        </authorList>
    </citation>
    <scope>NUCLEOTIDE SEQUENCE [LARGE SCALE GENOMIC DNA]</scope>
    <source>
        <strain evidence="2 3">AP17</strain>
    </source>
</reference>
<keyword evidence="2" id="KW-0808">Transferase</keyword>
<evidence type="ECO:0000259" key="1">
    <source>
        <dbReference type="Pfam" id="PF08241"/>
    </source>
</evidence>
<dbReference type="RefSeq" id="WP_168567528.1">
    <property type="nucleotide sequence ID" value="NZ_CP051167.1"/>
</dbReference>
<dbReference type="EMBL" id="CP051167">
    <property type="protein sequence ID" value="QIZ69371.1"/>
    <property type="molecule type" value="Genomic_DNA"/>
</dbReference>
<organism evidence="2 3">
    <name type="scientific">Oxynema aestuarii AP17</name>
    <dbReference type="NCBI Taxonomy" id="2064643"/>
    <lineage>
        <taxon>Bacteria</taxon>
        <taxon>Bacillati</taxon>
        <taxon>Cyanobacteriota</taxon>
        <taxon>Cyanophyceae</taxon>
        <taxon>Oscillatoriophycideae</taxon>
        <taxon>Oscillatoriales</taxon>
        <taxon>Oscillatoriaceae</taxon>
        <taxon>Oxynema</taxon>
        <taxon>Oxynema aestuarii</taxon>
    </lineage>
</organism>
<proteinExistence type="predicted"/>
<dbReference type="InterPro" id="IPR013216">
    <property type="entry name" value="Methyltransf_11"/>
</dbReference>
<keyword evidence="3" id="KW-1185">Reference proteome</keyword>
<name>A0A6H1TS51_9CYAN</name>
<dbReference type="Gene3D" id="3.40.50.150">
    <property type="entry name" value="Vaccinia Virus protein VP39"/>
    <property type="match status" value="2"/>
</dbReference>
<feature type="domain" description="Methyltransferase type 11" evidence="1">
    <location>
        <begin position="47"/>
        <end position="153"/>
    </location>
</feature>
<sequence>MFKKWNEKIEKRINYYTKPTSVAGLLANWSYNSINKFNKREPGGWLLDIGCGDGSQVQKLKDRSKYIGIDRNLERLEILKLKDRSKYIGIDRNLERLEILKSNYPEVTAIYADVCSLPFKSNSIKYVFSSNTFEHIWYLKDAVIELYRCCTSDAEINIVIPTEGGLWNVGRNLLSKPHFTKMYPDIDFEFISHVEHCNQAKQVIRSLEMFFDCKIKGIPLYFPSIYLNGLLEISCKRRKNISI</sequence>
<protein>
    <submittedName>
        <fullName evidence="2">Class I SAM-dependent methyltransferase</fullName>
    </submittedName>
</protein>
<dbReference type="GO" id="GO:0008757">
    <property type="term" value="F:S-adenosylmethionine-dependent methyltransferase activity"/>
    <property type="evidence" value="ECO:0007669"/>
    <property type="project" value="InterPro"/>
</dbReference>
<dbReference type="GO" id="GO:0032259">
    <property type="term" value="P:methylation"/>
    <property type="evidence" value="ECO:0007669"/>
    <property type="project" value="UniProtKB-KW"/>
</dbReference>
<dbReference type="Pfam" id="PF08241">
    <property type="entry name" value="Methyltransf_11"/>
    <property type="match status" value="1"/>
</dbReference>
<keyword evidence="2" id="KW-0489">Methyltransferase</keyword>
<evidence type="ECO:0000313" key="3">
    <source>
        <dbReference type="Proteomes" id="UP000500857"/>
    </source>
</evidence>
<gene>
    <name evidence="2" type="ORF">HCG48_01205</name>
</gene>